<dbReference type="Pfam" id="PF06608">
    <property type="entry name" value="CFAP68"/>
    <property type="match status" value="1"/>
</dbReference>
<evidence type="ECO:0000313" key="2">
    <source>
        <dbReference type="EMBL" id="EDL95483.1"/>
    </source>
</evidence>
<dbReference type="GO" id="GO:0030317">
    <property type="term" value="P:flagellated sperm motility"/>
    <property type="evidence" value="ECO:0007669"/>
    <property type="project" value="InterPro"/>
</dbReference>
<feature type="transmembrane region" description="Helical" evidence="1">
    <location>
        <begin position="6"/>
        <end position="39"/>
    </location>
</feature>
<dbReference type="Proteomes" id="UP000234681">
    <property type="component" value="Chromosome 8"/>
</dbReference>
<dbReference type="GO" id="GO:0005634">
    <property type="term" value="C:nucleus"/>
    <property type="evidence" value="ECO:0007669"/>
    <property type="project" value="InterPro"/>
</dbReference>
<name>A6J4F8_RAT</name>
<sequence>MLVWFGVIVFVLGFFNIWGFFVCLALFLFFDFLVFFFFFQLQEQILVLGMLGKAGETAQRSRTLAASPEDLSSIPTGQLGPVYNSSSSGPGNLTQTCRQNVNTRFKREPHWFPGHQPELDPPHYKCTEKSTSMNSYSKPQPTHYSWCVYDPK</sequence>
<dbReference type="AlphaFoldDB" id="A6J4F8"/>
<evidence type="ECO:0000256" key="1">
    <source>
        <dbReference type="SAM" id="Phobius"/>
    </source>
</evidence>
<dbReference type="InterPro" id="IPR009524">
    <property type="entry name" value="CFAP68"/>
</dbReference>
<reference evidence="3" key="1">
    <citation type="submission" date="2005-09" db="EMBL/GenBank/DDBJ databases">
        <authorList>
            <person name="Mural R.J."/>
            <person name="Li P.W."/>
            <person name="Adams M.D."/>
            <person name="Amanatides P.G."/>
            <person name="Baden-Tillson H."/>
            <person name="Barnstead M."/>
            <person name="Chin S.H."/>
            <person name="Dew I."/>
            <person name="Evans C.A."/>
            <person name="Ferriera S."/>
            <person name="Flanigan M."/>
            <person name="Fosler C."/>
            <person name="Glodek A."/>
            <person name="Gu Z."/>
            <person name="Holt R.A."/>
            <person name="Jennings D."/>
            <person name="Kraft C.L."/>
            <person name="Lu F."/>
            <person name="Nguyen T."/>
            <person name="Nusskern D.R."/>
            <person name="Pfannkoch C.M."/>
            <person name="Sitter C."/>
            <person name="Sutton G.G."/>
            <person name="Venter J.C."/>
            <person name="Wang Z."/>
            <person name="Woodage T."/>
            <person name="Zheng X.H."/>
            <person name="Zhong F."/>
        </authorList>
    </citation>
    <scope>NUCLEOTIDE SEQUENCE [LARGE SCALE GENOMIC DNA]</scope>
    <source>
        <strain>BN</strain>
        <strain evidence="3">Sprague-Dawley</strain>
    </source>
</reference>
<proteinExistence type="predicted"/>
<keyword evidence="1" id="KW-0812">Transmembrane</keyword>
<keyword evidence="1" id="KW-1133">Transmembrane helix</keyword>
<protein>
    <submittedName>
        <fullName evidence="2">Similar to RIKEN cDNA 1110032A03 (Predicted), isoform CRA_c</fullName>
    </submittedName>
</protein>
<gene>
    <name evidence="2" type="primary">RGD1564937_predicted</name>
    <name evidence="2" type="ORF">rCG_57941</name>
</gene>
<keyword evidence="1" id="KW-0472">Membrane</keyword>
<organism evidence="2 3">
    <name type="scientific">Rattus norvegicus</name>
    <name type="common">Rat</name>
    <dbReference type="NCBI Taxonomy" id="10116"/>
    <lineage>
        <taxon>Eukaryota</taxon>
        <taxon>Metazoa</taxon>
        <taxon>Chordata</taxon>
        <taxon>Craniata</taxon>
        <taxon>Vertebrata</taxon>
        <taxon>Euteleostomi</taxon>
        <taxon>Mammalia</taxon>
        <taxon>Eutheria</taxon>
        <taxon>Euarchontoglires</taxon>
        <taxon>Glires</taxon>
        <taxon>Rodentia</taxon>
        <taxon>Myomorpha</taxon>
        <taxon>Muroidea</taxon>
        <taxon>Muridae</taxon>
        <taxon>Murinae</taxon>
        <taxon>Rattus</taxon>
    </lineage>
</organism>
<dbReference type="EMBL" id="CH473975">
    <property type="protein sequence ID" value="EDL95483.1"/>
    <property type="molecule type" value="Genomic_DNA"/>
</dbReference>
<evidence type="ECO:0000313" key="3">
    <source>
        <dbReference type="Proteomes" id="UP000234681"/>
    </source>
</evidence>
<accession>A6J4F8</accession>